<comment type="caution">
    <text evidence="1">The sequence shown here is derived from an EMBL/GenBank/DDBJ whole genome shotgun (WGS) entry which is preliminary data.</text>
</comment>
<accession>A0ABT0WFP8</accession>
<dbReference type="EMBL" id="JAMQCR010000002">
    <property type="protein sequence ID" value="MCM2535142.1"/>
    <property type="molecule type" value="Genomic_DNA"/>
</dbReference>
<reference evidence="1 2" key="1">
    <citation type="submission" date="2022-06" db="EMBL/GenBank/DDBJ databases">
        <authorList>
            <person name="Jeon C.O."/>
        </authorList>
    </citation>
    <scope>NUCLEOTIDE SEQUENCE [LARGE SCALE GENOMIC DNA]</scope>
    <source>
        <strain evidence="1 2">KCTC 13943</strain>
    </source>
</reference>
<evidence type="ECO:0000313" key="1">
    <source>
        <dbReference type="EMBL" id="MCM2535142.1"/>
    </source>
</evidence>
<sequence>MYRPMGKDEWEKAYKEASKWKEEQFAQNMDKVRITAESVIEQLLKGKPFK</sequence>
<name>A0ABT0WFP8_9BACI</name>
<keyword evidence="2" id="KW-1185">Reference proteome</keyword>
<dbReference type="Proteomes" id="UP001523262">
    <property type="component" value="Unassembled WGS sequence"/>
</dbReference>
<gene>
    <name evidence="1" type="ORF">NDK43_25870</name>
</gene>
<organism evidence="1 2">
    <name type="scientific">Neobacillus pocheonensis</name>
    <dbReference type="NCBI Taxonomy" id="363869"/>
    <lineage>
        <taxon>Bacteria</taxon>
        <taxon>Bacillati</taxon>
        <taxon>Bacillota</taxon>
        <taxon>Bacilli</taxon>
        <taxon>Bacillales</taxon>
        <taxon>Bacillaceae</taxon>
        <taxon>Neobacillus</taxon>
    </lineage>
</organism>
<protein>
    <submittedName>
        <fullName evidence="1">Uncharacterized protein</fullName>
    </submittedName>
</protein>
<proteinExistence type="predicted"/>
<evidence type="ECO:0000313" key="2">
    <source>
        <dbReference type="Proteomes" id="UP001523262"/>
    </source>
</evidence>